<organism evidence="1 2">
    <name type="scientific">Streptomyces buecherae</name>
    <dbReference type="NCBI Taxonomy" id="2763006"/>
    <lineage>
        <taxon>Bacteria</taxon>
        <taxon>Bacillati</taxon>
        <taxon>Actinomycetota</taxon>
        <taxon>Actinomycetes</taxon>
        <taxon>Kitasatosporales</taxon>
        <taxon>Streptomycetaceae</taxon>
        <taxon>Streptomyces</taxon>
    </lineage>
</organism>
<gene>
    <name evidence="1" type="ORF">HUT08_35960</name>
</gene>
<reference evidence="1 2" key="1">
    <citation type="submission" date="2020-06" db="EMBL/GenBank/DDBJ databases">
        <title>Genome mining for natural products.</title>
        <authorList>
            <person name="Zhang B."/>
            <person name="Shi J."/>
            <person name="Ge H."/>
        </authorList>
    </citation>
    <scope>NUCLEOTIDE SEQUENCE [LARGE SCALE GENOMIC DNA]</scope>
    <source>
        <strain evidence="1 2">NA00687</strain>
    </source>
</reference>
<keyword evidence="2" id="KW-1185">Reference proteome</keyword>
<dbReference type="EMBL" id="CP054929">
    <property type="protein sequence ID" value="QKW55015.1"/>
    <property type="molecule type" value="Genomic_DNA"/>
</dbReference>
<evidence type="ECO:0000313" key="1">
    <source>
        <dbReference type="EMBL" id="QKW55015.1"/>
    </source>
</evidence>
<dbReference type="AlphaFoldDB" id="A0A7H8NKV5"/>
<dbReference type="InterPro" id="IPR045592">
    <property type="entry name" value="DUF6461"/>
</dbReference>
<protein>
    <submittedName>
        <fullName evidence="1">Uncharacterized protein</fullName>
    </submittedName>
</protein>
<accession>A0A7H8NKV5</accession>
<dbReference type="Pfam" id="PF20062">
    <property type="entry name" value="DUF6461"/>
    <property type="match status" value="1"/>
</dbReference>
<name>A0A7H8NKV5_9ACTN</name>
<sequence>MDLSDDLGDDLLDDEEPAVTSGIDGSWTWAWEQGGVHGLDERILSHVSVGTEAVVLHYNEKPMHWFKYAVGGEIIVDFHTLQAIEPAGQDPAKLDDVMRPLGLIPGQVAPLHSVLALVENAFDIRLRQPDDVDDERWSGRLLPLPD</sequence>
<proteinExistence type="predicted"/>
<dbReference type="Proteomes" id="UP000509303">
    <property type="component" value="Chromosome"/>
</dbReference>
<evidence type="ECO:0000313" key="2">
    <source>
        <dbReference type="Proteomes" id="UP000509303"/>
    </source>
</evidence>